<dbReference type="PANTHER" id="PTHR30352:SF13">
    <property type="entry name" value="GLYCYL-RADICAL ENZYME ACTIVATING ENZYME YJJW-RELATED"/>
    <property type="match status" value="1"/>
</dbReference>
<dbReference type="PANTHER" id="PTHR30352">
    <property type="entry name" value="PYRUVATE FORMATE-LYASE-ACTIVATING ENZYME"/>
    <property type="match status" value="1"/>
</dbReference>
<dbReference type="PROSITE" id="PS01087">
    <property type="entry name" value="RADICAL_ACTIVATING"/>
    <property type="match status" value="1"/>
</dbReference>
<feature type="domain" description="Radical SAM core" evidence="10">
    <location>
        <begin position="12"/>
        <end position="223"/>
    </location>
</feature>
<evidence type="ECO:0000256" key="7">
    <source>
        <dbReference type="ARBA" id="ARBA00023002"/>
    </source>
</evidence>
<evidence type="ECO:0000259" key="10">
    <source>
        <dbReference type="PROSITE" id="PS51918"/>
    </source>
</evidence>
<dbReference type="InterPro" id="IPR012840">
    <property type="entry name" value="NrdG2"/>
</dbReference>
<name>A0A177E5Q1_9BACT</name>
<evidence type="ECO:0000256" key="6">
    <source>
        <dbReference type="ARBA" id="ARBA00022723"/>
    </source>
</evidence>
<evidence type="ECO:0000256" key="5">
    <source>
        <dbReference type="ARBA" id="ARBA00022691"/>
    </source>
</evidence>
<evidence type="ECO:0000256" key="8">
    <source>
        <dbReference type="ARBA" id="ARBA00023004"/>
    </source>
</evidence>
<evidence type="ECO:0000256" key="9">
    <source>
        <dbReference type="ARBA" id="ARBA00023014"/>
    </source>
</evidence>
<dbReference type="SUPFAM" id="SSF102114">
    <property type="entry name" value="Radical SAM enzymes"/>
    <property type="match status" value="1"/>
</dbReference>
<comment type="similarity">
    <text evidence="2">Belongs to the organic radical-activating enzymes family.</text>
</comment>
<dbReference type="InterPro" id="IPR034457">
    <property type="entry name" value="Organic_radical-activating"/>
</dbReference>
<dbReference type="PROSITE" id="PS51918">
    <property type="entry name" value="RADICAL_SAM"/>
    <property type="match status" value="1"/>
</dbReference>
<evidence type="ECO:0000256" key="1">
    <source>
        <dbReference type="ARBA" id="ARBA00001966"/>
    </source>
</evidence>
<dbReference type="NCBIfam" id="TIGR02495">
    <property type="entry name" value="NrdG2"/>
    <property type="match status" value="1"/>
</dbReference>
<dbReference type="SFLD" id="SFLDS00029">
    <property type="entry name" value="Radical_SAM"/>
    <property type="match status" value="1"/>
</dbReference>
<comment type="caution">
    <text evidence="11">The sequence shown here is derived from an EMBL/GenBank/DDBJ whole genome shotgun (WGS) entry which is preliminary data.</text>
</comment>
<sequence length="231" mass="25958">MIKGFRGTSLVDYPGKISAVIFFGGCNFRCPFCYNVDLVLPERLKDIPEIGIDEVLAEIQKRKGFISGVVITGGEPTLHPRLLRSLMERIKAEVSLPIKLDTNGSKPEVIKSLLKENLVNFIAIDFKAAPERYPELRGNFAQIEETLSVIAGHVPFEIRITAVPYFISHNELEKLAPFMEGAERVAIQRFMNEYEKLNPEIDLGAYSPEELKSLKVFLEGKVNVPVVLRNV</sequence>
<comment type="cofactor">
    <cofactor evidence="1">
        <name>[4Fe-4S] cluster</name>
        <dbReference type="ChEBI" id="CHEBI:49883"/>
    </cofactor>
</comment>
<keyword evidence="4" id="KW-0004">4Fe-4S</keyword>
<dbReference type="EMBL" id="LSFI01000043">
    <property type="protein sequence ID" value="OAG27046.1"/>
    <property type="molecule type" value="Genomic_DNA"/>
</dbReference>
<dbReference type="InterPro" id="IPR013785">
    <property type="entry name" value="Aldolase_TIM"/>
</dbReference>
<accession>A0A177E5Q1</accession>
<dbReference type="GO" id="GO:0046872">
    <property type="term" value="F:metal ion binding"/>
    <property type="evidence" value="ECO:0007669"/>
    <property type="project" value="UniProtKB-KW"/>
</dbReference>
<comment type="subunit">
    <text evidence="3">Monomer.</text>
</comment>
<keyword evidence="6" id="KW-0479">Metal-binding</keyword>
<dbReference type="InterPro" id="IPR058240">
    <property type="entry name" value="rSAM_sf"/>
</dbReference>
<dbReference type="Proteomes" id="UP000076964">
    <property type="component" value="Unassembled WGS sequence"/>
</dbReference>
<dbReference type="Gene3D" id="3.20.20.70">
    <property type="entry name" value="Aldolase class I"/>
    <property type="match status" value="1"/>
</dbReference>
<evidence type="ECO:0000313" key="12">
    <source>
        <dbReference type="Proteomes" id="UP000076964"/>
    </source>
</evidence>
<dbReference type="Pfam" id="PF04055">
    <property type="entry name" value="Radical_SAM"/>
    <property type="match status" value="1"/>
</dbReference>
<dbReference type="RefSeq" id="WP_068543050.1">
    <property type="nucleotide sequence ID" value="NZ_LSFI01000043.1"/>
</dbReference>
<reference evidence="11 12" key="1">
    <citation type="submission" date="2016-02" db="EMBL/GenBank/DDBJ databases">
        <title>Draft genome sequence of Thermodesulfatator sp. S606.</title>
        <authorList>
            <person name="Lai Q."/>
            <person name="Cao J."/>
            <person name="Dupont S."/>
            <person name="Shao Z."/>
            <person name="Jebbar M."/>
            <person name="Alain K."/>
        </authorList>
    </citation>
    <scope>NUCLEOTIDE SEQUENCE [LARGE SCALE GENOMIC DNA]</scope>
    <source>
        <strain evidence="11 12">S606</strain>
    </source>
</reference>
<evidence type="ECO:0000256" key="2">
    <source>
        <dbReference type="ARBA" id="ARBA00009777"/>
    </source>
</evidence>
<evidence type="ECO:0000256" key="3">
    <source>
        <dbReference type="ARBA" id="ARBA00011245"/>
    </source>
</evidence>
<gene>
    <name evidence="11" type="ORF">TH606_08865</name>
</gene>
<dbReference type="InterPro" id="IPR007197">
    <property type="entry name" value="rSAM"/>
</dbReference>
<dbReference type="OrthoDB" id="9782387at2"/>
<dbReference type="SFLD" id="SFLDG01094">
    <property type="entry name" value="Uncharacterised_Radical_SAM_Su"/>
    <property type="match status" value="1"/>
</dbReference>
<dbReference type="CDD" id="cd01335">
    <property type="entry name" value="Radical_SAM"/>
    <property type="match status" value="1"/>
</dbReference>
<dbReference type="InterPro" id="IPR001989">
    <property type="entry name" value="Radical_activat_CS"/>
</dbReference>
<keyword evidence="12" id="KW-1185">Reference proteome</keyword>
<keyword evidence="9" id="KW-0411">Iron-sulfur</keyword>
<keyword evidence="7" id="KW-0560">Oxidoreductase</keyword>
<dbReference type="GO" id="GO:0051539">
    <property type="term" value="F:4 iron, 4 sulfur cluster binding"/>
    <property type="evidence" value="ECO:0007669"/>
    <property type="project" value="UniProtKB-KW"/>
</dbReference>
<keyword evidence="5" id="KW-0949">S-adenosyl-L-methionine</keyword>
<organism evidence="11 12">
    <name type="scientific">Thermodesulfatator autotrophicus</name>
    <dbReference type="NCBI Taxonomy" id="1795632"/>
    <lineage>
        <taxon>Bacteria</taxon>
        <taxon>Pseudomonadati</taxon>
        <taxon>Thermodesulfobacteriota</taxon>
        <taxon>Thermodesulfobacteria</taxon>
        <taxon>Thermodesulfobacteriales</taxon>
        <taxon>Thermodesulfatatoraceae</taxon>
        <taxon>Thermodesulfatator</taxon>
    </lineage>
</organism>
<dbReference type="GO" id="GO:0016491">
    <property type="term" value="F:oxidoreductase activity"/>
    <property type="evidence" value="ECO:0007669"/>
    <property type="project" value="UniProtKB-KW"/>
</dbReference>
<keyword evidence="8" id="KW-0408">Iron</keyword>
<dbReference type="STRING" id="1795632.TH606_08865"/>
<evidence type="ECO:0000256" key="4">
    <source>
        <dbReference type="ARBA" id="ARBA00022485"/>
    </source>
</evidence>
<dbReference type="AlphaFoldDB" id="A0A177E5Q1"/>
<protein>
    <submittedName>
        <fullName evidence="11">Radical SAM protein</fullName>
    </submittedName>
</protein>
<evidence type="ECO:0000313" key="11">
    <source>
        <dbReference type="EMBL" id="OAG27046.1"/>
    </source>
</evidence>
<proteinExistence type="inferred from homology"/>